<sequence>MLGYLIILLLTSLTLSAIDIVIIKTLPLYLILLAKFFDGEISKFQFISELTDSDNIAQSSIMPTCFNNDILNQNLLAESREMSLSKFKILSIIAFLKSTAFSVTFWTSSYASFDSW</sequence>
<comment type="caution">
    <text evidence="2">The sequence shown here is derived from an EMBL/GenBank/DDBJ whole genome shotgun (WGS) entry which is preliminary data.</text>
</comment>
<accession>A0A0C2MA83</accession>
<reference evidence="2 3" key="1">
    <citation type="journal article" date="2014" name="Genome Biol. Evol.">
        <title>The genome of the myxosporean Thelohanellus kitauei shows adaptations to nutrient acquisition within its fish host.</title>
        <authorList>
            <person name="Yang Y."/>
            <person name="Xiong J."/>
            <person name="Zhou Z."/>
            <person name="Huo F."/>
            <person name="Miao W."/>
            <person name="Ran C."/>
            <person name="Liu Y."/>
            <person name="Zhang J."/>
            <person name="Feng J."/>
            <person name="Wang M."/>
            <person name="Wang M."/>
            <person name="Wang L."/>
            <person name="Yao B."/>
        </authorList>
    </citation>
    <scope>NUCLEOTIDE SEQUENCE [LARGE SCALE GENOMIC DNA]</scope>
    <source>
        <strain evidence="2">Wuqing</strain>
    </source>
</reference>
<organism evidence="2 3">
    <name type="scientific">Thelohanellus kitauei</name>
    <name type="common">Myxosporean</name>
    <dbReference type="NCBI Taxonomy" id="669202"/>
    <lineage>
        <taxon>Eukaryota</taxon>
        <taxon>Metazoa</taxon>
        <taxon>Cnidaria</taxon>
        <taxon>Myxozoa</taxon>
        <taxon>Myxosporea</taxon>
        <taxon>Bivalvulida</taxon>
        <taxon>Platysporina</taxon>
        <taxon>Myxobolidae</taxon>
        <taxon>Thelohanellus</taxon>
    </lineage>
</organism>
<feature type="transmembrane region" description="Helical" evidence="1">
    <location>
        <begin position="6"/>
        <end position="33"/>
    </location>
</feature>
<keyword evidence="1" id="KW-0472">Membrane</keyword>
<dbReference type="Proteomes" id="UP000031668">
    <property type="component" value="Unassembled WGS sequence"/>
</dbReference>
<name>A0A0C2MA83_THEKT</name>
<gene>
    <name evidence="2" type="ORF">RF11_11319</name>
</gene>
<keyword evidence="1" id="KW-0812">Transmembrane</keyword>
<keyword evidence="3" id="KW-1185">Reference proteome</keyword>
<feature type="transmembrane region" description="Helical" evidence="1">
    <location>
        <begin position="89"/>
        <end position="113"/>
    </location>
</feature>
<proteinExistence type="predicted"/>
<evidence type="ECO:0000313" key="3">
    <source>
        <dbReference type="Proteomes" id="UP000031668"/>
    </source>
</evidence>
<keyword evidence="1" id="KW-1133">Transmembrane helix</keyword>
<evidence type="ECO:0000313" key="2">
    <source>
        <dbReference type="EMBL" id="KII61234.1"/>
    </source>
</evidence>
<dbReference type="EMBL" id="JWZT01005374">
    <property type="protein sequence ID" value="KII61234.1"/>
    <property type="molecule type" value="Genomic_DNA"/>
</dbReference>
<evidence type="ECO:0000256" key="1">
    <source>
        <dbReference type="SAM" id="Phobius"/>
    </source>
</evidence>
<dbReference type="AlphaFoldDB" id="A0A0C2MA83"/>
<protein>
    <submittedName>
        <fullName evidence="2">Uncharacterized protein</fullName>
    </submittedName>
</protein>